<evidence type="ECO:0008006" key="3">
    <source>
        <dbReference type="Google" id="ProtNLM"/>
    </source>
</evidence>
<dbReference type="AlphaFoldDB" id="A0A9P1MVF4"/>
<reference evidence="1" key="1">
    <citation type="submission" date="2022-11" db="EMBL/GenBank/DDBJ databases">
        <authorList>
            <person name="Kikuchi T."/>
        </authorList>
    </citation>
    <scope>NUCLEOTIDE SEQUENCE</scope>
    <source>
        <strain evidence="1">PS1010</strain>
    </source>
</reference>
<evidence type="ECO:0000313" key="1">
    <source>
        <dbReference type="EMBL" id="CAI5440258.1"/>
    </source>
</evidence>
<organism evidence="1 2">
    <name type="scientific">Caenorhabditis angaria</name>
    <dbReference type="NCBI Taxonomy" id="860376"/>
    <lineage>
        <taxon>Eukaryota</taxon>
        <taxon>Metazoa</taxon>
        <taxon>Ecdysozoa</taxon>
        <taxon>Nematoda</taxon>
        <taxon>Chromadorea</taxon>
        <taxon>Rhabditida</taxon>
        <taxon>Rhabditina</taxon>
        <taxon>Rhabditomorpha</taxon>
        <taxon>Rhabditoidea</taxon>
        <taxon>Rhabditidae</taxon>
        <taxon>Peloderinae</taxon>
        <taxon>Caenorhabditis</taxon>
    </lineage>
</organism>
<evidence type="ECO:0000313" key="2">
    <source>
        <dbReference type="Proteomes" id="UP001152747"/>
    </source>
</evidence>
<proteinExistence type="predicted"/>
<dbReference type="Proteomes" id="UP001152747">
    <property type="component" value="Unassembled WGS sequence"/>
</dbReference>
<protein>
    <recommendedName>
        <fullName evidence="3">F-box domain-containing protein</fullName>
    </recommendedName>
</protein>
<dbReference type="SUPFAM" id="SSF52047">
    <property type="entry name" value="RNI-like"/>
    <property type="match status" value="1"/>
</dbReference>
<dbReference type="Gene3D" id="3.80.10.10">
    <property type="entry name" value="Ribonuclease Inhibitor"/>
    <property type="match status" value="1"/>
</dbReference>
<keyword evidence="2" id="KW-1185">Reference proteome</keyword>
<gene>
    <name evidence="1" type="ORF">CAMP_LOCUS2895</name>
</gene>
<accession>A0A9P1MVF4</accession>
<sequence length="346" mass="40381">MTNWKNLPFEMKCEVFKLLDKENRLKFASCNFQCFREIVHEEKDVKSVELEKITEVGTIRPYFVVSVDGSEIRFEQIANMCEIKYDDYILGRGFGKIENTVYKFFKNIWLKHRNTIEKLKLADVDFTIIQDFSNIKELDITTNNKIHLYHILSGAANLTKLVVKFEEGERFKEVHLPKIAKCSKIDSVDLNCNAADVASEILAKMYPANSAISRLNTSNLKLSINGGDYSEPDSRLLESLGRFANIETDLRLTDDQFVQLTSYPMIRNLKFDATDINTSVIIECLSTYVLKSRKYFKFNNFREWTQFKELMKEKYGDPCKQNFEVGFHPFILSIDNLRPHHHWKTS</sequence>
<name>A0A9P1MVF4_9PELO</name>
<dbReference type="InterPro" id="IPR032675">
    <property type="entry name" value="LRR_dom_sf"/>
</dbReference>
<dbReference type="EMBL" id="CANHGI010000001">
    <property type="protein sequence ID" value="CAI5440258.1"/>
    <property type="molecule type" value="Genomic_DNA"/>
</dbReference>
<comment type="caution">
    <text evidence="1">The sequence shown here is derived from an EMBL/GenBank/DDBJ whole genome shotgun (WGS) entry which is preliminary data.</text>
</comment>